<feature type="compositionally biased region" description="Basic and acidic residues" evidence="1">
    <location>
        <begin position="1"/>
        <end position="18"/>
    </location>
</feature>
<protein>
    <submittedName>
        <fullName evidence="2">Uncharacterized protein</fullName>
    </submittedName>
</protein>
<dbReference type="GeneID" id="85331114"/>
<proteinExistence type="predicted"/>
<dbReference type="AlphaFoldDB" id="A0AA40BI62"/>
<dbReference type="EMBL" id="JAUIRO010000001">
    <property type="protein sequence ID" value="KAK0734698.1"/>
    <property type="molecule type" value="Genomic_DNA"/>
</dbReference>
<comment type="caution">
    <text evidence="2">The sequence shown here is derived from an EMBL/GenBank/DDBJ whole genome shotgun (WGS) entry which is preliminary data.</text>
</comment>
<dbReference type="Proteomes" id="UP001172101">
    <property type="component" value="Unassembled WGS sequence"/>
</dbReference>
<keyword evidence="3" id="KW-1185">Reference proteome</keyword>
<reference evidence="2" key="1">
    <citation type="submission" date="2023-06" db="EMBL/GenBank/DDBJ databases">
        <title>Genome-scale phylogeny and comparative genomics of the fungal order Sordariales.</title>
        <authorList>
            <consortium name="Lawrence Berkeley National Laboratory"/>
            <person name="Hensen N."/>
            <person name="Bonometti L."/>
            <person name="Westerberg I."/>
            <person name="Brannstrom I.O."/>
            <person name="Guillou S."/>
            <person name="Cros-Aarteil S."/>
            <person name="Calhoun S."/>
            <person name="Haridas S."/>
            <person name="Kuo A."/>
            <person name="Mondo S."/>
            <person name="Pangilinan J."/>
            <person name="Riley R."/>
            <person name="LaButti K."/>
            <person name="Andreopoulos B."/>
            <person name="Lipzen A."/>
            <person name="Chen C."/>
            <person name="Yanf M."/>
            <person name="Daum C."/>
            <person name="Ng V."/>
            <person name="Clum A."/>
            <person name="Steindorff A."/>
            <person name="Ohm R."/>
            <person name="Martin F."/>
            <person name="Silar P."/>
            <person name="Natvig D."/>
            <person name="Lalanne C."/>
            <person name="Gautier V."/>
            <person name="Ament-velasquez S.L."/>
            <person name="Kruys A."/>
            <person name="Hutchinson M.I."/>
            <person name="Powell A.J."/>
            <person name="Barry K."/>
            <person name="Miller A.N."/>
            <person name="Grigoriev I.V."/>
            <person name="Debuchy R."/>
            <person name="Gladieux P."/>
            <person name="Thoren M.H."/>
            <person name="Johannesson H."/>
        </authorList>
    </citation>
    <scope>NUCLEOTIDE SEQUENCE</scope>
    <source>
        <strain evidence="2">SMH2392-1A</strain>
    </source>
</reference>
<name>A0AA40BI62_9PEZI</name>
<gene>
    <name evidence="2" type="ORF">B0T26DRAFT_867696</name>
</gene>
<feature type="region of interest" description="Disordered" evidence="1">
    <location>
        <begin position="1"/>
        <end position="49"/>
    </location>
</feature>
<sequence>MLGSKDAEFAELNKDKKVNMRSTRTKTPNNAQSALNPREQRSSRARSSSAACFSTISATRTRRLKHMAVFESCLDLEHCRAMHITSSWVPMVPHRSVPPSIVERFSRMFFANMFLKISAADGG</sequence>
<feature type="compositionally biased region" description="Polar residues" evidence="1">
    <location>
        <begin position="20"/>
        <end position="35"/>
    </location>
</feature>
<accession>A0AA40BI62</accession>
<organism evidence="2 3">
    <name type="scientific">Lasiosphaeria miniovina</name>
    <dbReference type="NCBI Taxonomy" id="1954250"/>
    <lineage>
        <taxon>Eukaryota</taxon>
        <taxon>Fungi</taxon>
        <taxon>Dikarya</taxon>
        <taxon>Ascomycota</taxon>
        <taxon>Pezizomycotina</taxon>
        <taxon>Sordariomycetes</taxon>
        <taxon>Sordariomycetidae</taxon>
        <taxon>Sordariales</taxon>
        <taxon>Lasiosphaeriaceae</taxon>
        <taxon>Lasiosphaeria</taxon>
    </lineage>
</organism>
<evidence type="ECO:0000313" key="3">
    <source>
        <dbReference type="Proteomes" id="UP001172101"/>
    </source>
</evidence>
<evidence type="ECO:0000313" key="2">
    <source>
        <dbReference type="EMBL" id="KAK0734698.1"/>
    </source>
</evidence>
<evidence type="ECO:0000256" key="1">
    <source>
        <dbReference type="SAM" id="MobiDB-lite"/>
    </source>
</evidence>
<dbReference type="RefSeq" id="XP_060303575.1">
    <property type="nucleotide sequence ID" value="XM_060447844.1"/>
</dbReference>